<keyword evidence="2" id="KW-0347">Helicase</keyword>
<gene>
    <name evidence="2" type="ORF">X777_08603</name>
</gene>
<keyword evidence="3" id="KW-1185">Reference proteome</keyword>
<evidence type="ECO:0000313" key="3">
    <source>
        <dbReference type="Proteomes" id="UP000053097"/>
    </source>
</evidence>
<reference evidence="2 3" key="1">
    <citation type="journal article" date="2014" name="Curr. Biol.">
        <title>The genome of the clonal raider ant Cerapachys biroi.</title>
        <authorList>
            <person name="Oxley P.R."/>
            <person name="Ji L."/>
            <person name="Fetter-Pruneda I."/>
            <person name="McKenzie S.K."/>
            <person name="Li C."/>
            <person name="Hu H."/>
            <person name="Zhang G."/>
            <person name="Kronauer D.J."/>
        </authorList>
    </citation>
    <scope>NUCLEOTIDE SEQUENCE [LARGE SCALE GENOMIC DNA]</scope>
</reference>
<dbReference type="InterPro" id="IPR051055">
    <property type="entry name" value="PIF1_helicase"/>
</dbReference>
<keyword evidence="2" id="KW-0378">Hydrolase</keyword>
<name>A0A026W8R4_OOCBI</name>
<feature type="non-terminal residue" evidence="2">
    <location>
        <position position="1"/>
    </location>
</feature>
<dbReference type="SUPFAM" id="SSF52540">
    <property type="entry name" value="P-loop containing nucleoside triphosphate hydrolases"/>
    <property type="match status" value="1"/>
</dbReference>
<dbReference type="PANTHER" id="PTHR47642">
    <property type="entry name" value="ATP-DEPENDENT DNA HELICASE"/>
    <property type="match status" value="1"/>
</dbReference>
<accession>A0A026W8R4</accession>
<dbReference type="InterPro" id="IPR027417">
    <property type="entry name" value="P-loop_NTPase"/>
</dbReference>
<organism evidence="2 3">
    <name type="scientific">Ooceraea biroi</name>
    <name type="common">Clonal raider ant</name>
    <name type="synonym">Cerapachys biroi</name>
    <dbReference type="NCBI Taxonomy" id="2015173"/>
    <lineage>
        <taxon>Eukaryota</taxon>
        <taxon>Metazoa</taxon>
        <taxon>Ecdysozoa</taxon>
        <taxon>Arthropoda</taxon>
        <taxon>Hexapoda</taxon>
        <taxon>Insecta</taxon>
        <taxon>Pterygota</taxon>
        <taxon>Neoptera</taxon>
        <taxon>Endopterygota</taxon>
        <taxon>Hymenoptera</taxon>
        <taxon>Apocrita</taxon>
        <taxon>Aculeata</taxon>
        <taxon>Formicoidea</taxon>
        <taxon>Formicidae</taxon>
        <taxon>Dorylinae</taxon>
        <taxon>Ooceraea</taxon>
    </lineage>
</organism>
<evidence type="ECO:0000259" key="1">
    <source>
        <dbReference type="Pfam" id="PF21530"/>
    </source>
</evidence>
<proteinExistence type="predicted"/>
<dbReference type="CDD" id="cd18809">
    <property type="entry name" value="SF1_C_RecD"/>
    <property type="match status" value="1"/>
</dbReference>
<evidence type="ECO:0000313" key="2">
    <source>
        <dbReference type="EMBL" id="EZA52487.1"/>
    </source>
</evidence>
<protein>
    <submittedName>
        <fullName evidence="2">ATP-dependent DNA helicase PIF1</fullName>
    </submittedName>
</protein>
<dbReference type="InterPro" id="IPR049163">
    <property type="entry name" value="Pif1-like_2B_dom"/>
</dbReference>
<dbReference type="Gene3D" id="3.40.50.300">
    <property type="entry name" value="P-loop containing nucleotide triphosphate hydrolases"/>
    <property type="match status" value="1"/>
</dbReference>
<keyword evidence="2" id="KW-0547">Nucleotide-binding</keyword>
<dbReference type="Gene3D" id="2.30.30.940">
    <property type="match status" value="1"/>
</dbReference>
<dbReference type="Pfam" id="PF21530">
    <property type="entry name" value="Pif1_2B_dom"/>
    <property type="match status" value="1"/>
</dbReference>
<dbReference type="EMBL" id="KK107332">
    <property type="protein sequence ID" value="EZA52487.1"/>
    <property type="molecule type" value="Genomic_DNA"/>
</dbReference>
<dbReference type="OMA" id="QEMECAI"/>
<dbReference type="STRING" id="2015173.A0A026W8R4"/>
<dbReference type="AlphaFoldDB" id="A0A026W8R4"/>
<keyword evidence="2" id="KW-0067">ATP-binding</keyword>
<feature type="domain" description="DNA helicase Pif1-like 2B" evidence="1">
    <location>
        <begin position="3"/>
        <end position="34"/>
    </location>
</feature>
<dbReference type="GO" id="GO:0004386">
    <property type="term" value="F:helicase activity"/>
    <property type="evidence" value="ECO:0007669"/>
    <property type="project" value="UniProtKB-KW"/>
</dbReference>
<dbReference type="OrthoDB" id="10029506at2759"/>
<dbReference type="Proteomes" id="UP000053097">
    <property type="component" value="Unassembled WGS sequence"/>
</dbReference>
<sequence>LSKEIAIKIGAKVMIRRNINATLGLVNGTIAKVISVVQDTSTDDVEKIKLLLPSGLEYLIERVSVKFQVVDRVFVTRKQFPLCLSYGITIHKSQGLSLQSAIMDIGNSIFNCGQVYVALSRVTSLKGLHLINYDPSSVIADEKAIREYNRPRNQYKPETEIITVAKERYRKVKDVPWALSKVSASIQEMECAI</sequence>